<dbReference type="GO" id="GO:0016746">
    <property type="term" value="F:acyltransferase activity"/>
    <property type="evidence" value="ECO:0007669"/>
    <property type="project" value="UniProtKB-KW"/>
</dbReference>
<gene>
    <name evidence="4" type="ORF">ACFPM4_15030</name>
</gene>
<keyword evidence="2 4" id="KW-0012">Acyltransferase</keyword>
<keyword evidence="5" id="KW-1185">Reference proteome</keyword>
<accession>A0ABW0LLA6</accession>
<evidence type="ECO:0000313" key="5">
    <source>
        <dbReference type="Proteomes" id="UP001596147"/>
    </source>
</evidence>
<feature type="domain" description="N-acetyltransferase" evidence="3">
    <location>
        <begin position="167"/>
        <end position="306"/>
    </location>
</feature>
<dbReference type="PANTHER" id="PTHR43420">
    <property type="entry name" value="ACETYLTRANSFERASE"/>
    <property type="match status" value="1"/>
</dbReference>
<dbReference type="Pfam" id="PF00583">
    <property type="entry name" value="Acetyltransf_1"/>
    <property type="match status" value="1"/>
</dbReference>
<organism evidence="4 5">
    <name type="scientific">Lederbergia graminis</name>
    <dbReference type="NCBI Taxonomy" id="735518"/>
    <lineage>
        <taxon>Bacteria</taxon>
        <taxon>Bacillati</taxon>
        <taxon>Bacillota</taxon>
        <taxon>Bacilli</taxon>
        <taxon>Bacillales</taxon>
        <taxon>Bacillaceae</taxon>
        <taxon>Lederbergia</taxon>
    </lineage>
</organism>
<dbReference type="InterPro" id="IPR016181">
    <property type="entry name" value="Acyl_CoA_acyltransferase"/>
</dbReference>
<evidence type="ECO:0000259" key="3">
    <source>
        <dbReference type="PROSITE" id="PS51186"/>
    </source>
</evidence>
<evidence type="ECO:0000313" key="4">
    <source>
        <dbReference type="EMBL" id="MFC5466045.1"/>
    </source>
</evidence>
<reference evidence="5" key="1">
    <citation type="journal article" date="2019" name="Int. J. Syst. Evol. Microbiol.">
        <title>The Global Catalogue of Microorganisms (GCM) 10K type strain sequencing project: providing services to taxonomists for standard genome sequencing and annotation.</title>
        <authorList>
            <consortium name="The Broad Institute Genomics Platform"/>
            <consortium name="The Broad Institute Genome Sequencing Center for Infectious Disease"/>
            <person name="Wu L."/>
            <person name="Ma J."/>
        </authorList>
    </citation>
    <scope>NUCLEOTIDE SEQUENCE [LARGE SCALE GENOMIC DNA]</scope>
    <source>
        <strain evidence="5">CGMCC 1.12237</strain>
    </source>
</reference>
<dbReference type="EMBL" id="JBHSMC010000020">
    <property type="protein sequence ID" value="MFC5466045.1"/>
    <property type="molecule type" value="Genomic_DNA"/>
</dbReference>
<dbReference type="InterPro" id="IPR000182">
    <property type="entry name" value="GNAT_dom"/>
</dbReference>
<dbReference type="CDD" id="cd04301">
    <property type="entry name" value="NAT_SF"/>
    <property type="match status" value="1"/>
</dbReference>
<dbReference type="EC" id="2.3.1.-" evidence="4"/>
<proteinExistence type="predicted"/>
<evidence type="ECO:0000256" key="1">
    <source>
        <dbReference type="ARBA" id="ARBA00022679"/>
    </source>
</evidence>
<comment type="caution">
    <text evidence="4">The sequence shown here is derived from an EMBL/GenBank/DDBJ whole genome shotgun (WGS) entry which is preliminary data.</text>
</comment>
<dbReference type="InterPro" id="IPR050680">
    <property type="entry name" value="YpeA/RimI_acetyltransf"/>
</dbReference>
<name>A0ABW0LLA6_9BACI</name>
<sequence>MSNLEIRNFTESDLPLLGDFYHQVTKEQVVFWWIGDKENWINVFCAFENNTMVVKGQVNIISVIPKGRPKTSKHSIYLNLKSLPDVNKEVLNKVYEQLYERALELKETLNPDYKTNLCVGNFKNETENNLFFTQEKGFKYKNSQYSMEADLRKDIANVEMKSNTFEVNYWNMETTIEEEMYLKIEAEIWPDASLGLKRLKEYKENALWTSIIVKENGIILGSVMVWKENEDNNDIGVIEDLFVREQWRKQGIAKCLLTKAMIYLKERGLKKVKLTVDATNENALILYQSVGFKIVSEEVRFYKVLK</sequence>
<keyword evidence="1 4" id="KW-0808">Transferase</keyword>
<dbReference type="Proteomes" id="UP001596147">
    <property type="component" value="Unassembled WGS sequence"/>
</dbReference>
<dbReference type="SUPFAM" id="SSF55729">
    <property type="entry name" value="Acyl-CoA N-acyltransferases (Nat)"/>
    <property type="match status" value="1"/>
</dbReference>
<dbReference type="RefSeq" id="WP_382353417.1">
    <property type="nucleotide sequence ID" value="NZ_JBHSMC010000020.1"/>
</dbReference>
<evidence type="ECO:0000256" key="2">
    <source>
        <dbReference type="ARBA" id="ARBA00023315"/>
    </source>
</evidence>
<dbReference type="Gene3D" id="3.40.630.30">
    <property type="match status" value="1"/>
</dbReference>
<dbReference type="PROSITE" id="PS51186">
    <property type="entry name" value="GNAT"/>
    <property type="match status" value="1"/>
</dbReference>
<protein>
    <submittedName>
        <fullName evidence="4">GNAT family N-acetyltransferase</fullName>
        <ecNumber evidence="4">2.3.1.-</ecNumber>
    </submittedName>
</protein>